<name>A0ABZ2RB30_ECTME</name>
<dbReference type="EMBL" id="CP148074">
    <property type="protein sequence ID" value="WXL24238.1"/>
    <property type="molecule type" value="Genomic_DNA"/>
</dbReference>
<organism evidence="1 2">
    <name type="scientific">Ectopseudomonas mendocina</name>
    <name type="common">Pseudomonas mendocina</name>
    <dbReference type="NCBI Taxonomy" id="300"/>
    <lineage>
        <taxon>Bacteria</taxon>
        <taxon>Pseudomonadati</taxon>
        <taxon>Pseudomonadota</taxon>
        <taxon>Gammaproteobacteria</taxon>
        <taxon>Pseudomonadales</taxon>
        <taxon>Pseudomonadaceae</taxon>
        <taxon>Ectopseudomonas</taxon>
    </lineage>
</organism>
<keyword evidence="2" id="KW-1185">Reference proteome</keyword>
<accession>A0ABZ2RB30</accession>
<gene>
    <name evidence="1" type="ORF">WG219_12940</name>
</gene>
<dbReference type="Proteomes" id="UP001476583">
    <property type="component" value="Chromosome"/>
</dbReference>
<protein>
    <submittedName>
        <fullName evidence="1">Uncharacterized protein</fullName>
    </submittedName>
</protein>
<evidence type="ECO:0000313" key="2">
    <source>
        <dbReference type="Proteomes" id="UP001476583"/>
    </source>
</evidence>
<evidence type="ECO:0000313" key="1">
    <source>
        <dbReference type="EMBL" id="WXL24238.1"/>
    </source>
</evidence>
<reference evidence="1 2" key="1">
    <citation type="submission" date="2024-03" db="EMBL/GenBank/DDBJ databases">
        <title>Complete genome of BD2.</title>
        <authorList>
            <person name="Cao G."/>
        </authorList>
    </citation>
    <scope>NUCLEOTIDE SEQUENCE [LARGE SCALE GENOMIC DNA]</scope>
    <source>
        <strain evidence="1 2">BD2</strain>
    </source>
</reference>
<sequence length="62" mass="7191">MNKSKNLDEVYEKLKLSPHWRDDFRIEETKDAGGIPVYYIKADDQEPSTILAIAQLNEVLKL</sequence>
<proteinExistence type="predicted"/>